<feature type="region of interest" description="Disordered" evidence="1">
    <location>
        <begin position="314"/>
        <end position="375"/>
    </location>
</feature>
<dbReference type="Gene3D" id="3.20.20.140">
    <property type="entry name" value="Metal-dependent hydrolases"/>
    <property type="match status" value="1"/>
</dbReference>
<feature type="compositionally biased region" description="Gly residues" evidence="1">
    <location>
        <begin position="356"/>
        <end position="367"/>
    </location>
</feature>
<dbReference type="SUPFAM" id="SSF51556">
    <property type="entry name" value="Metallo-dependent hydrolases"/>
    <property type="match status" value="1"/>
</dbReference>
<organism evidence="3 4">
    <name type="scientific">Mucilaginibacter agri</name>
    <dbReference type="NCBI Taxonomy" id="2695265"/>
    <lineage>
        <taxon>Bacteria</taxon>
        <taxon>Pseudomonadati</taxon>
        <taxon>Bacteroidota</taxon>
        <taxon>Sphingobacteriia</taxon>
        <taxon>Sphingobacteriales</taxon>
        <taxon>Sphingobacteriaceae</taxon>
        <taxon>Mucilaginibacter</taxon>
    </lineage>
</organism>
<name>A0A966DWS6_9SPHI</name>
<dbReference type="GO" id="GO:0006508">
    <property type="term" value="P:proteolysis"/>
    <property type="evidence" value="ECO:0007669"/>
    <property type="project" value="InterPro"/>
</dbReference>
<dbReference type="PROSITE" id="PS51318">
    <property type="entry name" value="TAT"/>
    <property type="match status" value="1"/>
</dbReference>
<keyword evidence="2" id="KW-0732">Signal</keyword>
<dbReference type="RefSeq" id="WP_166587591.1">
    <property type="nucleotide sequence ID" value="NZ_WWEO01000044.1"/>
</dbReference>
<feature type="compositionally biased region" description="Pro residues" evidence="1">
    <location>
        <begin position="344"/>
        <end position="353"/>
    </location>
</feature>
<dbReference type="InterPro" id="IPR032466">
    <property type="entry name" value="Metal_Hydrolase"/>
</dbReference>
<proteinExistence type="predicted"/>
<gene>
    <name evidence="3" type="ORF">GSY63_19950</name>
</gene>
<dbReference type="PROSITE" id="PS51365">
    <property type="entry name" value="RENAL_DIPEPTIDASE_2"/>
    <property type="match status" value="1"/>
</dbReference>
<dbReference type="Pfam" id="PF01244">
    <property type="entry name" value="Peptidase_M19"/>
    <property type="match status" value="1"/>
</dbReference>
<dbReference type="PANTHER" id="PTHR10443">
    <property type="entry name" value="MICROSOMAL DIPEPTIDASE"/>
    <property type="match status" value="1"/>
</dbReference>
<accession>A0A966DWS6</accession>
<evidence type="ECO:0000256" key="1">
    <source>
        <dbReference type="SAM" id="MobiDB-lite"/>
    </source>
</evidence>
<dbReference type="Proteomes" id="UP000638732">
    <property type="component" value="Unassembled WGS sequence"/>
</dbReference>
<reference evidence="3" key="1">
    <citation type="submission" date="2020-01" db="EMBL/GenBank/DDBJ databases">
        <authorList>
            <person name="Seo Y.L."/>
        </authorList>
    </citation>
    <scope>NUCLEOTIDE SEQUENCE</scope>
    <source>
        <strain evidence="3">R11</strain>
    </source>
</reference>
<evidence type="ECO:0000256" key="2">
    <source>
        <dbReference type="SAM" id="SignalP"/>
    </source>
</evidence>
<reference evidence="3" key="2">
    <citation type="submission" date="2020-10" db="EMBL/GenBank/DDBJ databases">
        <title>Mucilaginibacter sp. nov., isolated from soil.</title>
        <authorList>
            <person name="Jeon C.O."/>
        </authorList>
    </citation>
    <scope>NUCLEOTIDE SEQUENCE</scope>
    <source>
        <strain evidence="3">R11</strain>
    </source>
</reference>
<keyword evidence="4" id="KW-1185">Reference proteome</keyword>
<feature type="signal peptide" evidence="2">
    <location>
        <begin position="1"/>
        <end position="35"/>
    </location>
</feature>
<dbReference type="PANTHER" id="PTHR10443:SF12">
    <property type="entry name" value="DIPEPTIDASE"/>
    <property type="match status" value="1"/>
</dbReference>
<dbReference type="EMBL" id="WWEO01000044">
    <property type="protein sequence ID" value="NCD71649.1"/>
    <property type="molecule type" value="Genomic_DNA"/>
</dbReference>
<evidence type="ECO:0000313" key="4">
    <source>
        <dbReference type="Proteomes" id="UP000638732"/>
    </source>
</evidence>
<feature type="chain" id="PRO_5037608108" evidence="2">
    <location>
        <begin position="36"/>
        <end position="422"/>
    </location>
</feature>
<dbReference type="InterPro" id="IPR006311">
    <property type="entry name" value="TAT_signal"/>
</dbReference>
<protein>
    <submittedName>
        <fullName evidence="3">Peptidase M19</fullName>
    </submittedName>
</protein>
<dbReference type="AlphaFoldDB" id="A0A966DWS6"/>
<dbReference type="GO" id="GO:0070573">
    <property type="term" value="F:metallodipeptidase activity"/>
    <property type="evidence" value="ECO:0007669"/>
    <property type="project" value="InterPro"/>
</dbReference>
<dbReference type="InterPro" id="IPR008257">
    <property type="entry name" value="Pept_M19"/>
</dbReference>
<sequence length="422" mass="44921">MKKFQPTWSRREFISAIAMAGAGSAVMLNPLTAWALQEIDPKVAAIVAKTIGIDTHNHVDIPLLTAEVPGPKIDLAGEMKKSGLSAICMTFALDYQKLTEPGQAYERFLNGLTAYDQQLKNNGIKRSLNLADLTAAHKKHQPTVIQSVEGCHFLEGHLDRVGVAYSRGLRHLGLLHDSDASVPLGDVYTNAPQWGGLTKFGAEVINECNRLGILVDLAHANMETVTAAIKVATKPVMISHTGLDTRLGNNAFMAKMMRPRLISKEQAKIVADAGGMIGVWTHLADTPLEYAQNIRALVDVIGIDHVGIGTDTKLTPSYGSRDGFGPKPGQQGPPPGGNMDGKPDGPPGGPPPDGKVSGGPPQGGGRPRVGERTNEAWQDQKVGFYYAVVDALLKTGFTADEIGKIGGGNFCRVFDAATKGHS</sequence>
<comment type="caution">
    <text evidence="3">The sequence shown here is derived from an EMBL/GenBank/DDBJ whole genome shotgun (WGS) entry which is preliminary data.</text>
</comment>
<evidence type="ECO:0000313" key="3">
    <source>
        <dbReference type="EMBL" id="NCD71649.1"/>
    </source>
</evidence>